<comment type="caution">
    <text evidence="1">The sequence shown here is derived from an EMBL/GenBank/DDBJ whole genome shotgun (WGS) entry which is preliminary data.</text>
</comment>
<sequence>MSNRNSAGSGSRWTKLKNRVLRRDPNRAARADSSIENLENARQGVEPRNQRIAENMRARQELQDQQEKEREREREREREKERLERERLERERLERERLEREKAEKYQQGYDDRGSGPPGPGPHEGAFTR</sequence>
<dbReference type="EMBL" id="JAPDRP010000003">
    <property type="protein sequence ID" value="KAJ9648569.1"/>
    <property type="molecule type" value="Genomic_DNA"/>
</dbReference>
<reference evidence="1" key="1">
    <citation type="submission" date="2022-10" db="EMBL/GenBank/DDBJ databases">
        <title>Culturing micro-colonial fungi from biological soil crusts in the Mojave desert and describing Neophaeococcomyces mojavensis, and introducing the new genera and species Taxawa tesnikishii.</title>
        <authorList>
            <person name="Kurbessoian T."/>
            <person name="Stajich J.E."/>
        </authorList>
    </citation>
    <scope>NUCLEOTIDE SEQUENCE</scope>
    <source>
        <strain evidence="1">JES_115</strain>
    </source>
</reference>
<organism evidence="1 2">
    <name type="scientific">Coniosporium tulheliwenetii</name>
    <dbReference type="NCBI Taxonomy" id="3383036"/>
    <lineage>
        <taxon>Eukaryota</taxon>
        <taxon>Fungi</taxon>
        <taxon>Dikarya</taxon>
        <taxon>Ascomycota</taxon>
        <taxon>Pezizomycotina</taxon>
        <taxon>Dothideomycetes</taxon>
        <taxon>Dothideomycetes incertae sedis</taxon>
        <taxon>Coniosporium</taxon>
    </lineage>
</organism>
<evidence type="ECO:0000313" key="1">
    <source>
        <dbReference type="EMBL" id="KAJ9648569.1"/>
    </source>
</evidence>
<proteinExistence type="predicted"/>
<name>A0ACC2ZLY7_9PEZI</name>
<evidence type="ECO:0000313" key="2">
    <source>
        <dbReference type="Proteomes" id="UP001172680"/>
    </source>
</evidence>
<gene>
    <name evidence="1" type="ORF">H2199_001424</name>
</gene>
<dbReference type="Proteomes" id="UP001172680">
    <property type="component" value="Unassembled WGS sequence"/>
</dbReference>
<protein>
    <submittedName>
        <fullName evidence="1">Uncharacterized protein</fullName>
    </submittedName>
</protein>
<accession>A0ACC2ZLY7</accession>
<keyword evidence="2" id="KW-1185">Reference proteome</keyword>